<reference evidence="4" key="1">
    <citation type="submission" date="2022-06" db="EMBL/GenBank/DDBJ databases">
        <authorList>
            <person name="Berger JAMES D."/>
            <person name="Berger JAMES D."/>
        </authorList>
    </citation>
    <scope>NUCLEOTIDE SEQUENCE [LARGE SCALE GENOMIC DNA]</scope>
</reference>
<evidence type="ECO:0000313" key="4">
    <source>
        <dbReference type="Proteomes" id="UP000050795"/>
    </source>
</evidence>
<dbReference type="Proteomes" id="UP000050795">
    <property type="component" value="Unassembled WGS sequence"/>
</dbReference>
<evidence type="ECO:0000313" key="5">
    <source>
        <dbReference type="WBParaSite" id="TREG1_121840.1"/>
    </source>
</evidence>
<evidence type="ECO:0000256" key="2">
    <source>
        <dbReference type="SAM" id="MobiDB-lite"/>
    </source>
</evidence>
<evidence type="ECO:0000256" key="1">
    <source>
        <dbReference type="ARBA" id="ARBA00010218"/>
    </source>
</evidence>
<organism evidence="4 5">
    <name type="scientific">Trichobilharzia regenti</name>
    <name type="common">Nasal bird schistosome</name>
    <dbReference type="NCBI Taxonomy" id="157069"/>
    <lineage>
        <taxon>Eukaryota</taxon>
        <taxon>Metazoa</taxon>
        <taxon>Spiralia</taxon>
        <taxon>Lophotrochozoa</taxon>
        <taxon>Platyhelminthes</taxon>
        <taxon>Trematoda</taxon>
        <taxon>Digenea</taxon>
        <taxon>Strigeidida</taxon>
        <taxon>Schistosomatoidea</taxon>
        <taxon>Schistosomatidae</taxon>
        <taxon>Trichobilharzia</taxon>
    </lineage>
</organism>
<dbReference type="Pfam" id="PF08574">
    <property type="entry name" value="Iwr1"/>
    <property type="match status" value="1"/>
</dbReference>
<dbReference type="InterPro" id="IPR013883">
    <property type="entry name" value="TF_Iwr1_dom"/>
</dbReference>
<feature type="region of interest" description="Disordered" evidence="2">
    <location>
        <begin position="193"/>
        <end position="216"/>
    </location>
</feature>
<feature type="region of interest" description="Disordered" evidence="2">
    <location>
        <begin position="268"/>
        <end position="319"/>
    </location>
</feature>
<reference evidence="5" key="2">
    <citation type="submission" date="2023-11" db="UniProtKB">
        <authorList>
            <consortium name="WormBaseParasite"/>
        </authorList>
    </citation>
    <scope>IDENTIFICATION</scope>
</reference>
<dbReference type="WBParaSite" id="TREG1_121840.1">
    <property type="protein sequence ID" value="TREG1_121840.1"/>
    <property type="gene ID" value="TREG1_121840"/>
</dbReference>
<comment type="similarity">
    <text evidence="1">Belongs to the IWR1/SLC7A6OS family.</text>
</comment>
<feature type="domain" description="Transcription factor Iwr1" evidence="3">
    <location>
        <begin position="220"/>
        <end position="297"/>
    </location>
</feature>
<proteinExistence type="inferred from homology"/>
<keyword evidence="4" id="KW-1185">Reference proteome</keyword>
<accession>A0AA85J2T4</accession>
<sequence>MRSVKPAPLRPQSTDVFVHPCLKTSAHVIVRRDSVRRPLEPPYDGPYKFVRLQWDMNIYLRIKRSNSDFPSSICETENLIKRPKNDVQSVKFRYIGSQKTSKCPHTDKIDEVCESSDKLCKIVCNKSDATVVDEERSVKCQVKVNSLKRPASNNIFDQFNNLNVDSSDKSTGPRPPKILKIIELIPESTLSTSLKCNNKTDGDENDGNTNENDKKSSESNFVYDIYKMMPDSNYSAESIIWCPDDDISSNDNPLIKNMHNYICDDDDQAYDDGDVRNHDDEDDSNSESNWRNDYPDEMSSSSDSDRSKSNTESDCDYYY</sequence>
<protein>
    <submittedName>
        <fullName evidence="5">Iwr1 domain-containing protein</fullName>
    </submittedName>
</protein>
<dbReference type="AlphaFoldDB" id="A0AA85J2T4"/>
<name>A0AA85J2T4_TRIRE</name>
<evidence type="ECO:0000259" key="3">
    <source>
        <dbReference type="Pfam" id="PF08574"/>
    </source>
</evidence>